<reference evidence="2" key="2">
    <citation type="submission" date="2025-08" db="UniProtKB">
        <authorList>
            <consortium name="Ensembl"/>
        </authorList>
    </citation>
    <scope>IDENTIFICATION</scope>
    <source>
        <strain evidence="2">breed Abyssinian</strain>
    </source>
</reference>
<keyword evidence="3" id="KW-1185">Reference proteome</keyword>
<evidence type="ECO:0000259" key="1">
    <source>
        <dbReference type="SMART" id="SM01394"/>
    </source>
</evidence>
<protein>
    <recommendedName>
        <fullName evidence="1">S100/CaBP-9k-type calcium binding subdomain domain-containing protein</fullName>
    </recommendedName>
</protein>
<name>A0ABI7YS78_FELCA</name>
<reference evidence="2" key="3">
    <citation type="submission" date="2025-09" db="UniProtKB">
        <authorList>
            <consortium name="Ensembl"/>
        </authorList>
    </citation>
    <scope>IDENTIFICATION</scope>
    <source>
        <strain evidence="2">breed Abyssinian</strain>
    </source>
</reference>
<reference evidence="2 3" key="1">
    <citation type="submission" date="2021-02" db="EMBL/GenBank/DDBJ databases">
        <title>Safari Cat Assemblies.</title>
        <authorList>
            <person name="Bredemeyer K.R."/>
            <person name="Murphy W.J."/>
        </authorList>
    </citation>
    <scope>NUCLEOTIDE SEQUENCE [LARGE SCALE GENOMIC DNA]</scope>
</reference>
<evidence type="ECO:0000313" key="3">
    <source>
        <dbReference type="Proteomes" id="UP000823872"/>
    </source>
</evidence>
<dbReference type="SMART" id="SM01394">
    <property type="entry name" value="S_100"/>
    <property type="match status" value="1"/>
</dbReference>
<dbReference type="InterPro" id="IPR013787">
    <property type="entry name" value="S100_Ca-bd_sub"/>
</dbReference>
<evidence type="ECO:0000313" key="2">
    <source>
        <dbReference type="Ensembl" id="ENSFCTP00005037698.1"/>
    </source>
</evidence>
<dbReference type="Pfam" id="PF01023">
    <property type="entry name" value="S_100"/>
    <property type="match status" value="1"/>
</dbReference>
<accession>A0ABI7YS78</accession>
<dbReference type="PANTHER" id="PTHR11639:SF80">
    <property type="entry name" value="PROTEIN S100-A6"/>
    <property type="match status" value="1"/>
</dbReference>
<sequence length="89" mass="10129">MHPALACPLDQATGFLVAIFHKYSVREGDKKTLSEKELKELIQKERAHYWPKAAGYDLDRNKNQVVVNFQEYVSFLGALTLIYSDALKG</sequence>
<dbReference type="SUPFAM" id="SSF47473">
    <property type="entry name" value="EF-hand"/>
    <property type="match status" value="1"/>
</dbReference>
<dbReference type="InterPro" id="IPR011992">
    <property type="entry name" value="EF-hand-dom_pair"/>
</dbReference>
<proteinExistence type="predicted"/>
<organism evidence="2 3">
    <name type="scientific">Felis catus</name>
    <name type="common">Cat</name>
    <name type="synonym">Felis silvestris catus</name>
    <dbReference type="NCBI Taxonomy" id="9685"/>
    <lineage>
        <taxon>Eukaryota</taxon>
        <taxon>Metazoa</taxon>
        <taxon>Chordata</taxon>
        <taxon>Craniata</taxon>
        <taxon>Vertebrata</taxon>
        <taxon>Euteleostomi</taxon>
        <taxon>Mammalia</taxon>
        <taxon>Eutheria</taxon>
        <taxon>Laurasiatheria</taxon>
        <taxon>Carnivora</taxon>
        <taxon>Feliformia</taxon>
        <taxon>Felidae</taxon>
        <taxon>Felinae</taxon>
        <taxon>Felis</taxon>
    </lineage>
</organism>
<dbReference type="Gene3D" id="1.10.238.10">
    <property type="entry name" value="EF-hand"/>
    <property type="match status" value="1"/>
</dbReference>
<dbReference type="Ensembl" id="ENSFCTT00005051494.1">
    <property type="protein sequence ID" value="ENSFCTP00005037698.1"/>
    <property type="gene ID" value="ENSFCTG00005017911.1"/>
</dbReference>
<dbReference type="Proteomes" id="UP000823872">
    <property type="component" value="Chromosome C2"/>
</dbReference>
<dbReference type="GeneTree" id="ENSGT00940000161896"/>
<feature type="domain" description="S100/CaBP-9k-type calcium binding subdomain" evidence="1">
    <location>
        <begin position="9"/>
        <end position="51"/>
    </location>
</feature>
<dbReference type="PANTHER" id="PTHR11639">
    <property type="entry name" value="S100 CALCIUM-BINDING PROTEIN"/>
    <property type="match status" value="1"/>
</dbReference>